<dbReference type="InterPro" id="IPR036175">
    <property type="entry name" value="Sec23/24_helical_dom_sf"/>
</dbReference>
<evidence type="ECO:0000256" key="11">
    <source>
        <dbReference type="ARBA" id="ARBA00023136"/>
    </source>
</evidence>
<dbReference type="Pfam" id="PF04811">
    <property type="entry name" value="Sec23_trunk"/>
    <property type="match status" value="1"/>
</dbReference>
<dbReference type="PANTHER" id="PTHR13803">
    <property type="entry name" value="SEC24-RELATED PROTEIN"/>
    <property type="match status" value="1"/>
</dbReference>
<dbReference type="Proteomes" id="UP000594454">
    <property type="component" value="Chromosome 1"/>
</dbReference>
<dbReference type="InterPro" id="IPR036180">
    <property type="entry name" value="Gelsolin-like_dom_sf"/>
</dbReference>
<evidence type="ECO:0000259" key="14">
    <source>
        <dbReference type="Pfam" id="PF00626"/>
    </source>
</evidence>
<evidence type="ECO:0000259" key="15">
    <source>
        <dbReference type="Pfam" id="PF04810"/>
    </source>
</evidence>
<dbReference type="InParanoid" id="A0A7R8U9Y6"/>
<dbReference type="Gene3D" id="1.20.120.730">
    <property type="entry name" value="Sec23/Sec24 helical domain"/>
    <property type="match status" value="1"/>
</dbReference>
<dbReference type="InterPro" id="IPR036174">
    <property type="entry name" value="Znf_Sec23_Sec24_sf"/>
</dbReference>
<evidence type="ECO:0000313" key="19">
    <source>
        <dbReference type="EMBL" id="CAD7076839.1"/>
    </source>
</evidence>
<dbReference type="GO" id="GO:0070971">
    <property type="term" value="C:endoplasmic reticulum exit site"/>
    <property type="evidence" value="ECO:0007669"/>
    <property type="project" value="TreeGrafter"/>
</dbReference>
<evidence type="ECO:0000256" key="7">
    <source>
        <dbReference type="ARBA" id="ARBA00022824"/>
    </source>
</evidence>
<organism evidence="19 20">
    <name type="scientific">Hermetia illucens</name>
    <name type="common">Black soldier fly</name>
    <dbReference type="NCBI Taxonomy" id="343691"/>
    <lineage>
        <taxon>Eukaryota</taxon>
        <taxon>Metazoa</taxon>
        <taxon>Ecdysozoa</taxon>
        <taxon>Arthropoda</taxon>
        <taxon>Hexapoda</taxon>
        <taxon>Insecta</taxon>
        <taxon>Pterygota</taxon>
        <taxon>Neoptera</taxon>
        <taxon>Endopterygota</taxon>
        <taxon>Diptera</taxon>
        <taxon>Brachycera</taxon>
        <taxon>Stratiomyomorpha</taxon>
        <taxon>Stratiomyidae</taxon>
        <taxon>Hermetiinae</taxon>
        <taxon>Hermetia</taxon>
    </lineage>
</organism>
<dbReference type="Pfam" id="PF04815">
    <property type="entry name" value="Sec23_helical"/>
    <property type="match status" value="1"/>
</dbReference>
<keyword evidence="5" id="KW-0813">Transport</keyword>
<dbReference type="GO" id="GO:0006886">
    <property type="term" value="P:intracellular protein transport"/>
    <property type="evidence" value="ECO:0007669"/>
    <property type="project" value="InterPro"/>
</dbReference>
<evidence type="ECO:0000256" key="4">
    <source>
        <dbReference type="ARBA" id="ARBA00008334"/>
    </source>
</evidence>
<protein>
    <recommendedName>
        <fullName evidence="21">Protein transport protein Sec24A</fullName>
    </recommendedName>
</protein>
<feature type="domain" description="Sec23/Sec24 beta-sandwich" evidence="18">
    <location>
        <begin position="856"/>
        <end position="940"/>
    </location>
</feature>
<dbReference type="GO" id="GO:0005789">
    <property type="term" value="C:endoplasmic reticulum membrane"/>
    <property type="evidence" value="ECO:0007669"/>
    <property type="project" value="UniProtKB-SubCell"/>
</dbReference>
<feature type="region of interest" description="Disordered" evidence="13">
    <location>
        <begin position="276"/>
        <end position="434"/>
    </location>
</feature>
<sequence length="1206" mass="133463">MNGSMSQQQIPQQQQLHSQQQVQQPQQRFQPPLQNPSLNKYLPPNVQNVQHEQPNTALAGQNAPLNPAYLQKSPLHYQKNALMNGGSTHSSRTASPSLNYSENIASSSASSSPNPGKLPSSSYMAPPPLANVSMSSPMQPQLNRSIGSNLGSGPNLAGAGLTPRANPNLNHLSNSMQNLTIQQGIASGPPTPLSSTAAPTGMNTNQTLPRTLGYSHPPTSALGSQGTAAAQRFAPGSMAYTSPVTSTATTPASVPQLQPNNMNRLNSAAPIQQQISPQNFSNTSPPVNQFSPNANMYGINNNPAPPPLSASQHPLPPSMQKPTPNFAPPPTSQQYQQPPTNQHFQQPPTSQQIQPPPTSQQFQQPPTLQQTQQPSNLRKPMYPPSNARPPVSQQQTPVYGTQPQPQQQQPQSFSSPSQYQSQPQSPATFNGYPNSGQLQYQGVYNQMSVAQQGFSKLWGQDSVDLMQQRHILPTERVQPPPIQLNNQFYEAVNCSPEIMRCTVNKVPESNNLLQKSRLPLGILIHPFRDMSNLVVINCPTIVRCRLCRTYINPFVHFVDSKMWKCNLCYRINELPEDFQYDPVSKTYGEVTRRPEVRSSTIEFIAPSEYMLRPPQPAIYLFLFDVSIIAQQTGYLEVVCDILSKRLESMPGDARTKVGFIAFNSEVHFYNIAEGYSQPHEITLVDIDDIFLPCPDNLLVNVKACKDLIKDILSQLPTRFASSHDSGSALGAALQVAFKLMSSPGGRITVFQSCLPNKGPGALQSREDPNNRSAKDILHLNPATDFYKRLALDCSGQQIAVDLFLLNQQYSDLATLSGISKYSGGCIHHFPLYQKTKPQLVETLKRSFDRYLTRKIGFEAVMRVRCTRGLQIHTFHGNFFVRSTDLLSLPNVNPDAGYGMQISYEESLTDIKSVCFQAALLYTTSSGERRIRVHTMCLPVTASLTEVMYSADVQCIVGLLAKMAVDRSLSSSVSDARDAFINATVDIFNAFRLAQNLPSGNSGQLIAPKNLALLPLYIAAILKHIAFRTGTSTRLDDRVYAMDAMKTLPLDQLMKYIYPEFYHLDALFYNNANENDDSDQQDPPVLQLSAEFIDSRSLFLLDCGTLIIIYVGLNVPPDILQNVLGVQSTAEISDYCYGLPSLNTPENESLQAFIESLNENKPYDPIIQIIRDTSTCKSQFFEKLVDDRSESSLSYYEFLQHLRTQVK</sequence>
<dbReference type="FunCoup" id="A0A7R8U9Y6">
    <property type="interactions" value="1610"/>
</dbReference>
<feature type="region of interest" description="Disordered" evidence="13">
    <location>
        <begin position="80"/>
        <end position="172"/>
    </location>
</feature>
<keyword evidence="11" id="KW-0472">Membrane</keyword>
<feature type="compositionally biased region" description="Polar residues" evidence="13">
    <location>
        <begin position="132"/>
        <end position="152"/>
    </location>
</feature>
<feature type="compositionally biased region" description="Polar residues" evidence="13">
    <location>
        <begin position="85"/>
        <end position="104"/>
    </location>
</feature>
<keyword evidence="8" id="KW-0931">ER-Golgi transport</keyword>
<dbReference type="SUPFAM" id="SSF53300">
    <property type="entry name" value="vWA-like"/>
    <property type="match status" value="1"/>
</dbReference>
<evidence type="ECO:0000259" key="17">
    <source>
        <dbReference type="Pfam" id="PF04815"/>
    </source>
</evidence>
<dbReference type="InterPro" id="IPR006895">
    <property type="entry name" value="Znf_Sec23_Sec24"/>
</dbReference>
<feature type="region of interest" description="Disordered" evidence="13">
    <location>
        <begin position="241"/>
        <end position="263"/>
    </location>
</feature>
<dbReference type="InterPro" id="IPR006900">
    <property type="entry name" value="Sec23/24_helical_dom"/>
</dbReference>
<evidence type="ECO:0000256" key="12">
    <source>
        <dbReference type="ARBA" id="ARBA00023329"/>
    </source>
</evidence>
<dbReference type="GO" id="GO:0008270">
    <property type="term" value="F:zinc ion binding"/>
    <property type="evidence" value="ECO:0007669"/>
    <property type="project" value="InterPro"/>
</dbReference>
<evidence type="ECO:0000256" key="10">
    <source>
        <dbReference type="ARBA" id="ARBA00023034"/>
    </source>
</evidence>
<evidence type="ECO:0000256" key="6">
    <source>
        <dbReference type="ARBA" id="ARBA00022490"/>
    </source>
</evidence>
<evidence type="ECO:0000256" key="9">
    <source>
        <dbReference type="ARBA" id="ARBA00022927"/>
    </source>
</evidence>
<dbReference type="SUPFAM" id="SSF81995">
    <property type="entry name" value="beta-sandwich domain of Sec23/24"/>
    <property type="match status" value="1"/>
</dbReference>
<feature type="compositionally biased region" description="Polar residues" evidence="13">
    <location>
        <begin position="45"/>
        <end position="59"/>
    </location>
</feature>
<evidence type="ECO:0000256" key="5">
    <source>
        <dbReference type="ARBA" id="ARBA00022448"/>
    </source>
</evidence>
<dbReference type="Gene3D" id="2.60.40.1670">
    <property type="entry name" value="beta-sandwich domain of Sec23/24"/>
    <property type="match status" value="1"/>
</dbReference>
<keyword evidence="12" id="KW-0968">Cytoplasmic vesicle</keyword>
<dbReference type="EMBL" id="LR899009">
    <property type="protein sequence ID" value="CAD7076839.1"/>
    <property type="molecule type" value="Genomic_DNA"/>
</dbReference>
<dbReference type="AlphaFoldDB" id="A0A7R8U9Y6"/>
<dbReference type="InterPro" id="IPR036465">
    <property type="entry name" value="vWFA_dom_sf"/>
</dbReference>
<gene>
    <name evidence="19" type="ORF">HERILL_LOCUS230</name>
</gene>
<dbReference type="PANTHER" id="PTHR13803:SF39">
    <property type="entry name" value="SECRETORY 24AB, ISOFORM A"/>
    <property type="match status" value="1"/>
</dbReference>
<dbReference type="SUPFAM" id="SSF82754">
    <property type="entry name" value="C-terminal, gelsolin-like domain of Sec23/24"/>
    <property type="match status" value="1"/>
</dbReference>
<keyword evidence="7" id="KW-0256">Endoplasmic reticulum</keyword>
<feature type="compositionally biased region" description="Low complexity" evidence="13">
    <location>
        <begin position="393"/>
        <end position="426"/>
    </location>
</feature>
<dbReference type="InterPro" id="IPR029006">
    <property type="entry name" value="ADF-H/Gelsolin-like_dom_sf"/>
</dbReference>
<feature type="domain" description="Zinc finger Sec23/Sec24-type" evidence="15">
    <location>
        <begin position="541"/>
        <end position="577"/>
    </location>
</feature>
<accession>A0A7R8U9Y6</accession>
<dbReference type="OrthoDB" id="49016at2759"/>
<evidence type="ECO:0000259" key="18">
    <source>
        <dbReference type="Pfam" id="PF08033"/>
    </source>
</evidence>
<evidence type="ECO:0000256" key="8">
    <source>
        <dbReference type="ARBA" id="ARBA00022892"/>
    </source>
</evidence>
<evidence type="ECO:0000256" key="3">
    <source>
        <dbReference type="ARBA" id="ARBA00004397"/>
    </source>
</evidence>
<comment type="subcellular location">
    <subcellularLocation>
        <location evidence="1">Cytoplasmic vesicle</location>
        <location evidence="1">COPII-coated vesicle membrane</location>
        <topology evidence="1">Peripheral membrane protein</topology>
        <orientation evidence="1">Cytoplasmic side</orientation>
    </subcellularLocation>
    <subcellularLocation>
        <location evidence="3">Endoplasmic reticulum membrane</location>
        <topology evidence="3">Peripheral membrane protein</topology>
        <orientation evidence="3">Cytoplasmic side</orientation>
    </subcellularLocation>
    <subcellularLocation>
        <location evidence="2">Golgi apparatus membrane</location>
    </subcellularLocation>
</comment>
<feature type="domain" description="Sec23/Sec24 helical" evidence="17">
    <location>
        <begin position="951"/>
        <end position="1054"/>
    </location>
</feature>
<proteinExistence type="inferred from homology"/>
<feature type="compositionally biased region" description="Low complexity" evidence="13">
    <location>
        <begin position="241"/>
        <end position="255"/>
    </location>
</feature>
<keyword evidence="10" id="KW-0333">Golgi apparatus</keyword>
<feature type="region of interest" description="Disordered" evidence="13">
    <location>
        <begin position="1"/>
        <end position="62"/>
    </location>
</feature>
<dbReference type="Gene3D" id="3.40.50.410">
    <property type="entry name" value="von Willebrand factor, type A domain"/>
    <property type="match status" value="1"/>
</dbReference>
<evidence type="ECO:0008006" key="21">
    <source>
        <dbReference type="Google" id="ProtNLM"/>
    </source>
</evidence>
<dbReference type="CDD" id="cd01479">
    <property type="entry name" value="Sec24-like"/>
    <property type="match status" value="1"/>
</dbReference>
<dbReference type="InterPro" id="IPR012990">
    <property type="entry name" value="Beta-sandwich_Sec23_24"/>
</dbReference>
<feature type="compositionally biased region" description="Pro residues" evidence="13">
    <location>
        <begin position="303"/>
        <end position="331"/>
    </location>
</feature>
<feature type="domain" description="Gelsolin-like" evidence="14">
    <location>
        <begin position="1080"/>
        <end position="1153"/>
    </location>
</feature>
<dbReference type="SUPFAM" id="SSF82919">
    <property type="entry name" value="Zn-finger domain of Sec23/24"/>
    <property type="match status" value="1"/>
</dbReference>
<dbReference type="Pfam" id="PF04810">
    <property type="entry name" value="zf-Sec23_Sec24"/>
    <property type="match status" value="1"/>
</dbReference>
<feature type="compositionally biased region" description="Polar residues" evidence="13">
    <location>
        <begin position="276"/>
        <end position="294"/>
    </location>
</feature>
<comment type="similarity">
    <text evidence="4">Belongs to the SEC23/SEC24 family. SEC24 subfamily.</text>
</comment>
<dbReference type="SUPFAM" id="SSF81811">
    <property type="entry name" value="Helical domain of Sec23/24"/>
    <property type="match status" value="1"/>
</dbReference>
<evidence type="ECO:0000256" key="2">
    <source>
        <dbReference type="ARBA" id="ARBA00004394"/>
    </source>
</evidence>
<evidence type="ECO:0000259" key="16">
    <source>
        <dbReference type="Pfam" id="PF04811"/>
    </source>
</evidence>
<dbReference type="InterPro" id="IPR041742">
    <property type="entry name" value="Sec24-like_trunk_dom"/>
</dbReference>
<keyword evidence="9" id="KW-0653">Protein transport</keyword>
<dbReference type="Gene3D" id="2.30.30.380">
    <property type="entry name" value="Zn-finger domain of Sec23/24"/>
    <property type="match status" value="1"/>
</dbReference>
<dbReference type="Pfam" id="PF08033">
    <property type="entry name" value="Sec23_BS"/>
    <property type="match status" value="1"/>
</dbReference>
<dbReference type="GO" id="GO:0000139">
    <property type="term" value="C:Golgi membrane"/>
    <property type="evidence" value="ECO:0007669"/>
    <property type="project" value="UniProtKB-SubCell"/>
</dbReference>
<evidence type="ECO:0000256" key="13">
    <source>
        <dbReference type="SAM" id="MobiDB-lite"/>
    </source>
</evidence>
<feature type="compositionally biased region" description="Low complexity" evidence="13">
    <location>
        <begin position="332"/>
        <end position="375"/>
    </location>
</feature>
<evidence type="ECO:0000256" key="1">
    <source>
        <dbReference type="ARBA" id="ARBA00004299"/>
    </source>
</evidence>
<reference evidence="19 20" key="1">
    <citation type="submission" date="2020-11" db="EMBL/GenBank/DDBJ databases">
        <authorList>
            <person name="Wallbank WR R."/>
            <person name="Pardo Diaz C."/>
            <person name="Kozak K."/>
            <person name="Martin S."/>
            <person name="Jiggins C."/>
            <person name="Moest M."/>
            <person name="Warren A I."/>
            <person name="Generalovic N T."/>
            <person name="Byers J.R.P. K."/>
            <person name="Montejo-Kovacevich G."/>
            <person name="Yen C E."/>
        </authorList>
    </citation>
    <scope>NUCLEOTIDE SEQUENCE [LARGE SCALE GENOMIC DNA]</scope>
</reference>
<dbReference type="InterPro" id="IPR007123">
    <property type="entry name" value="Gelsolin-like_dom"/>
</dbReference>
<name>A0A7R8U9Y6_HERIL</name>
<dbReference type="GO" id="GO:0090110">
    <property type="term" value="P:COPII-coated vesicle cargo loading"/>
    <property type="evidence" value="ECO:0007669"/>
    <property type="project" value="TreeGrafter"/>
</dbReference>
<keyword evidence="20" id="KW-1185">Reference proteome</keyword>
<feature type="compositionally biased region" description="Low complexity" evidence="13">
    <location>
        <begin position="7"/>
        <end position="36"/>
    </location>
</feature>
<dbReference type="Pfam" id="PF00626">
    <property type="entry name" value="Gelsolin"/>
    <property type="match status" value="1"/>
</dbReference>
<dbReference type="InterPro" id="IPR006896">
    <property type="entry name" value="Sec23/24_trunk_dom"/>
</dbReference>
<dbReference type="GO" id="GO:0000149">
    <property type="term" value="F:SNARE binding"/>
    <property type="evidence" value="ECO:0007669"/>
    <property type="project" value="TreeGrafter"/>
</dbReference>
<dbReference type="InterPro" id="IPR050550">
    <property type="entry name" value="SEC23_SEC24_subfamily"/>
</dbReference>
<feature type="domain" description="Sec23/Sec24 trunk" evidence="16">
    <location>
        <begin position="614"/>
        <end position="850"/>
    </location>
</feature>
<keyword evidence="6" id="KW-0963">Cytoplasm</keyword>
<dbReference type="GO" id="GO:0030127">
    <property type="term" value="C:COPII vesicle coat"/>
    <property type="evidence" value="ECO:0007669"/>
    <property type="project" value="InterPro"/>
</dbReference>
<dbReference type="Gene3D" id="3.40.20.10">
    <property type="entry name" value="Severin"/>
    <property type="match status" value="1"/>
</dbReference>
<evidence type="ECO:0000313" key="20">
    <source>
        <dbReference type="Proteomes" id="UP000594454"/>
    </source>
</evidence>